<evidence type="ECO:0000256" key="9">
    <source>
        <dbReference type="PROSITE-ProRule" id="PRU00282"/>
    </source>
</evidence>
<gene>
    <name evidence="12" type="ORF">CGGC5_783</name>
</gene>
<keyword evidence="8 9" id="KW-0472">Membrane</keyword>
<dbReference type="PROSITE" id="PS50920">
    <property type="entry name" value="SOLCAR"/>
    <property type="match status" value="2"/>
</dbReference>
<dbReference type="Pfam" id="PF00153">
    <property type="entry name" value="Mito_carr"/>
    <property type="match status" value="3"/>
</dbReference>
<evidence type="ECO:0000256" key="7">
    <source>
        <dbReference type="ARBA" id="ARBA00022989"/>
    </source>
</evidence>
<keyword evidence="6" id="KW-0999">Mitochondrion inner membrane</keyword>
<feature type="compositionally biased region" description="Low complexity" evidence="11">
    <location>
        <begin position="113"/>
        <end position="131"/>
    </location>
</feature>
<evidence type="ECO:0000256" key="4">
    <source>
        <dbReference type="ARBA" id="ARBA00022692"/>
    </source>
</evidence>
<comment type="similarity">
    <text evidence="2 10">Belongs to the mitochondrial carrier (TC 2.A.29) family.</text>
</comment>
<evidence type="ECO:0000256" key="1">
    <source>
        <dbReference type="ARBA" id="ARBA00004141"/>
    </source>
</evidence>
<keyword evidence="4 9" id="KW-0812">Transmembrane</keyword>
<dbReference type="SUPFAM" id="SSF103506">
    <property type="entry name" value="Mitochondrial carrier"/>
    <property type="match status" value="1"/>
</dbReference>
<keyword evidence="3 10" id="KW-0813">Transport</keyword>
<evidence type="ECO:0000256" key="3">
    <source>
        <dbReference type="ARBA" id="ARBA00022448"/>
    </source>
</evidence>
<sequence>MQSTANMVPAAASSKPADEASFSSSPVKAVQIDSQEKPQQKQTTTPKKKADSSVRYPFWFGGSASSMAACVTHPLDLVKVRMRPNNTTSTQSRTPQLPSACKSAVPTRQRTWSAPSPTSSATTASPASTTASPPPSSAQMTYSTVRFGAYEEMKVRATRKNNGKAPAFPVLVAMASASGFVGGISGNAADVLNVRMQQDAALPAAERRNYNHALEGMLRMAREEGIMSWFRGVLPNSMRAAAMTASQLASYDTFKGMLIRHTPMGDNLTTHFTASFLAGVMAATVTSPIDVIKTRVMSATTQEGLAHTLAKIYKAEGLGWMFKGWVPSFLRLGPQTICTFVFLEMHRKVYRAVTDVGGEEAI</sequence>
<evidence type="ECO:0000256" key="8">
    <source>
        <dbReference type="ARBA" id="ARBA00023136"/>
    </source>
</evidence>
<dbReference type="InterPro" id="IPR018108">
    <property type="entry name" value="MCP_transmembrane"/>
</dbReference>
<name>L2G395_COLFN</name>
<dbReference type="STRING" id="1213859.L2G395"/>
<feature type="region of interest" description="Disordered" evidence="11">
    <location>
        <begin position="85"/>
        <end position="140"/>
    </location>
</feature>
<evidence type="ECO:0000256" key="11">
    <source>
        <dbReference type="SAM" id="MobiDB-lite"/>
    </source>
</evidence>
<feature type="compositionally biased region" description="Polar residues" evidence="11">
    <location>
        <begin position="85"/>
        <end position="97"/>
    </location>
</feature>
<organism evidence="12">
    <name type="scientific">Colletotrichum fructicola (strain Nara gc5)</name>
    <name type="common">Anthracnose fungus</name>
    <name type="synonym">Colletotrichum gloeosporioides (strain Nara gc5)</name>
    <dbReference type="NCBI Taxonomy" id="1213859"/>
    <lineage>
        <taxon>Eukaryota</taxon>
        <taxon>Fungi</taxon>
        <taxon>Dikarya</taxon>
        <taxon>Ascomycota</taxon>
        <taxon>Pezizomycotina</taxon>
        <taxon>Sordariomycetes</taxon>
        <taxon>Hypocreomycetidae</taxon>
        <taxon>Glomerellales</taxon>
        <taxon>Glomerellaceae</taxon>
        <taxon>Colletotrichum</taxon>
        <taxon>Colletotrichum gloeosporioides species complex</taxon>
    </lineage>
</organism>
<evidence type="ECO:0000256" key="6">
    <source>
        <dbReference type="ARBA" id="ARBA00022792"/>
    </source>
</evidence>
<dbReference type="EMBL" id="KB020681">
    <property type="protein sequence ID" value="ELA32786.1"/>
    <property type="molecule type" value="Genomic_DNA"/>
</dbReference>
<dbReference type="InterPro" id="IPR050391">
    <property type="entry name" value="Mito_Metabolite_Transporter"/>
</dbReference>
<dbReference type="AlphaFoldDB" id="L2G395"/>
<feature type="repeat" description="Solcar" evidence="9">
    <location>
        <begin position="166"/>
        <end position="257"/>
    </location>
</feature>
<dbReference type="HOGENOM" id="CLU_015166_14_1_1"/>
<proteinExistence type="inferred from homology"/>
<dbReference type="GO" id="GO:0016020">
    <property type="term" value="C:membrane"/>
    <property type="evidence" value="ECO:0007669"/>
    <property type="project" value="UniProtKB-SubCell"/>
</dbReference>
<evidence type="ECO:0000256" key="10">
    <source>
        <dbReference type="RuleBase" id="RU000488"/>
    </source>
</evidence>
<keyword evidence="5" id="KW-0677">Repeat</keyword>
<reference evidence="12" key="1">
    <citation type="submission" date="2012-08" db="EMBL/GenBank/DDBJ databases">
        <title>Genome analysis of Colletotrichum orbiculare and Colletotrichum fructicola.</title>
        <authorList>
            <person name="Gan P.H.P."/>
            <person name="Ikeda K."/>
            <person name="Irieda H."/>
            <person name="Narusaka M."/>
            <person name="O'Connell R.J."/>
            <person name="Narusaka Y."/>
            <person name="Takano Y."/>
            <person name="Kubo Y."/>
            <person name="Shirasu K."/>
        </authorList>
    </citation>
    <scope>NUCLEOTIDE SEQUENCE</scope>
    <source>
        <strain evidence="12">Nara gc5</strain>
    </source>
</reference>
<evidence type="ECO:0000313" key="12">
    <source>
        <dbReference type="EMBL" id="ELA32786.1"/>
    </source>
</evidence>
<keyword evidence="6" id="KW-0496">Mitochondrion</keyword>
<feature type="repeat" description="Solcar" evidence="9">
    <location>
        <begin position="266"/>
        <end position="349"/>
    </location>
</feature>
<comment type="subcellular location">
    <subcellularLocation>
        <location evidence="1">Membrane</location>
        <topology evidence="1">Multi-pass membrane protein</topology>
    </subcellularLocation>
</comment>
<evidence type="ECO:0000256" key="2">
    <source>
        <dbReference type="ARBA" id="ARBA00006375"/>
    </source>
</evidence>
<feature type="region of interest" description="Disordered" evidence="11">
    <location>
        <begin position="1"/>
        <end position="52"/>
    </location>
</feature>
<dbReference type="PANTHER" id="PTHR45618">
    <property type="entry name" value="MITOCHONDRIAL DICARBOXYLATE CARRIER-RELATED"/>
    <property type="match status" value="1"/>
</dbReference>
<evidence type="ECO:0000256" key="5">
    <source>
        <dbReference type="ARBA" id="ARBA00022737"/>
    </source>
</evidence>
<protein>
    <submittedName>
        <fullName evidence="12">Mitochondrial dicarboxylate carrier</fullName>
    </submittedName>
</protein>
<dbReference type="InterPro" id="IPR023395">
    <property type="entry name" value="MCP_dom_sf"/>
</dbReference>
<keyword evidence="7" id="KW-1133">Transmembrane helix</keyword>
<dbReference type="Gene3D" id="1.50.40.10">
    <property type="entry name" value="Mitochondrial carrier domain"/>
    <property type="match status" value="1"/>
</dbReference>
<accession>L2G395</accession>